<reference evidence="1 2" key="1">
    <citation type="submission" date="2023-08" db="EMBL/GenBank/DDBJ databases">
        <authorList>
            <person name="Folkvardsen B D."/>
            <person name="Norman A."/>
        </authorList>
    </citation>
    <scope>NUCLEOTIDE SEQUENCE [LARGE SCALE GENOMIC DNA]</scope>
    <source>
        <strain evidence="1 2">Mu0050</strain>
    </source>
</reference>
<evidence type="ECO:0000313" key="1">
    <source>
        <dbReference type="EMBL" id="CAJ1580659.1"/>
    </source>
</evidence>
<dbReference type="InterPro" id="IPR009050">
    <property type="entry name" value="Globin-like_sf"/>
</dbReference>
<protein>
    <submittedName>
        <fullName evidence="1">Group III truncated hemoglobin</fullName>
    </submittedName>
</protein>
<accession>A0ABM9MAT4</accession>
<organism evidence="1 2">
    <name type="scientific">[Mycobacterium] wendilense</name>
    <dbReference type="NCBI Taxonomy" id="3064284"/>
    <lineage>
        <taxon>Bacteria</taxon>
        <taxon>Bacillati</taxon>
        <taxon>Actinomycetota</taxon>
        <taxon>Actinomycetes</taxon>
        <taxon>Mycobacteriales</taxon>
        <taxon>Mycobacteriaceae</taxon>
        <taxon>Mycolicibacter</taxon>
    </lineage>
</organism>
<sequence length="140" mass="16275">MTVTMLRSDIADRDDVYALLSRFYGQALVDDLLAEPFSEVRVKGLERHLPVMCDFWETMLFRAGLYRRSALEVHREVHLKHPLTTAHFVRWLTLWMATIDEMFAGPVAEQAKVHGRRSAWAFHRRLIGHDAPELDAFIGR</sequence>
<dbReference type="Gene3D" id="1.10.490.10">
    <property type="entry name" value="Globins"/>
    <property type="match status" value="1"/>
</dbReference>
<name>A0ABM9MAT4_9MYCO</name>
<dbReference type="InterPro" id="IPR012292">
    <property type="entry name" value="Globin/Proto"/>
</dbReference>
<gene>
    <name evidence="1" type="ORF">MU0050_001153</name>
</gene>
<keyword evidence="2" id="KW-1185">Reference proteome</keyword>
<dbReference type="CDD" id="cd08916">
    <property type="entry name" value="TrHb3_P"/>
    <property type="match status" value="1"/>
</dbReference>
<dbReference type="RefSeq" id="WP_316515070.1">
    <property type="nucleotide sequence ID" value="NZ_OY726395.1"/>
</dbReference>
<evidence type="ECO:0000313" key="2">
    <source>
        <dbReference type="Proteomes" id="UP001190466"/>
    </source>
</evidence>
<dbReference type="SUPFAM" id="SSF46458">
    <property type="entry name" value="Globin-like"/>
    <property type="match status" value="1"/>
</dbReference>
<dbReference type="Proteomes" id="UP001190466">
    <property type="component" value="Chromosome"/>
</dbReference>
<dbReference type="EMBL" id="OY726395">
    <property type="protein sequence ID" value="CAJ1580659.1"/>
    <property type="molecule type" value="Genomic_DNA"/>
</dbReference>
<proteinExistence type="predicted"/>